<organism evidence="1 2">
    <name type="scientific">Pantoea brenneri</name>
    <dbReference type="NCBI Taxonomy" id="472694"/>
    <lineage>
        <taxon>Bacteria</taxon>
        <taxon>Pseudomonadati</taxon>
        <taxon>Pseudomonadota</taxon>
        <taxon>Gammaproteobacteria</taxon>
        <taxon>Enterobacterales</taxon>
        <taxon>Erwiniaceae</taxon>
        <taxon>Pantoea</taxon>
    </lineage>
</organism>
<dbReference type="AlphaFoldDB" id="A0AAX3J4L2"/>
<proteinExistence type="predicted"/>
<name>A0AAX3J4L2_9GAMM</name>
<accession>A0AAX3J4L2</accession>
<evidence type="ECO:0000313" key="1">
    <source>
        <dbReference type="EMBL" id="VXB58178.1"/>
    </source>
</evidence>
<evidence type="ECO:0000313" key="2">
    <source>
        <dbReference type="Proteomes" id="UP000433737"/>
    </source>
</evidence>
<gene>
    <name evidence="1" type="ORF">PANT111_160128</name>
</gene>
<comment type="caution">
    <text evidence="1">The sequence shown here is derived from an EMBL/GenBank/DDBJ whole genome shotgun (WGS) entry which is preliminary data.</text>
</comment>
<dbReference type="EMBL" id="CABWMH010000008">
    <property type="protein sequence ID" value="VXB58178.1"/>
    <property type="molecule type" value="Genomic_DNA"/>
</dbReference>
<dbReference type="Proteomes" id="UP000433737">
    <property type="component" value="Unassembled WGS sequence"/>
</dbReference>
<protein>
    <submittedName>
        <fullName evidence="1">Uncharacterized protein</fullName>
    </submittedName>
</protein>
<reference evidence="1 2" key="1">
    <citation type="submission" date="2019-10" db="EMBL/GenBank/DDBJ databases">
        <authorList>
            <person name="Karimi E."/>
        </authorList>
    </citation>
    <scope>NUCLEOTIDE SEQUENCE [LARGE SCALE GENOMIC DNA]</scope>
    <source>
        <strain evidence="1">Pantoea sp. 111</strain>
    </source>
</reference>
<sequence>MLSRITEVDMPDMMLFGEGWRGEKRFDGYIDNGDVFSYLSKIEFTQNQLELAAPEPLKFRHNFNVSTFMSRNGSTYLIAVKGDHPDDETLEHAIIAHHPTPFS</sequence>